<dbReference type="Pfam" id="PF15458">
    <property type="entry name" value="NTR2"/>
    <property type="match status" value="1"/>
</dbReference>
<evidence type="ECO:0000256" key="1">
    <source>
        <dbReference type="ARBA" id="ARBA00004123"/>
    </source>
</evidence>
<organism evidence="5 6">
    <name type="scientific">Paxillus rubicundulus Ve08.2h10</name>
    <dbReference type="NCBI Taxonomy" id="930991"/>
    <lineage>
        <taxon>Eukaryota</taxon>
        <taxon>Fungi</taxon>
        <taxon>Dikarya</taxon>
        <taxon>Basidiomycota</taxon>
        <taxon>Agaricomycotina</taxon>
        <taxon>Agaricomycetes</taxon>
        <taxon>Agaricomycetidae</taxon>
        <taxon>Boletales</taxon>
        <taxon>Paxilineae</taxon>
        <taxon>Paxillaceae</taxon>
        <taxon>Paxillus</taxon>
    </lineage>
</organism>
<dbReference type="STRING" id="930991.A0A0D0E3G3"/>
<dbReference type="PANTHER" id="PTHR12214:SF0">
    <property type="entry name" value="LD29489P"/>
    <property type="match status" value="1"/>
</dbReference>
<dbReference type="Proteomes" id="UP000054538">
    <property type="component" value="Unassembled WGS sequence"/>
</dbReference>
<evidence type="ECO:0000313" key="6">
    <source>
        <dbReference type="Proteomes" id="UP000054538"/>
    </source>
</evidence>
<sequence length="789" mass="87809">MQVPLCQYFGHDGGPSNCLQKLKSRPGQRARNSINDTEETSRHLVEAAGIDKSIQDSKPKSRVKRSKPESRLSFGGDDEGGEGEPFQIKKSSLSCKLTLGTHPASLPAALDQVTISSRSNGAPVYDQAYLSELKASTQSTRRPTSDDVCDPNISMNVDESTFHLLESSEAGETVIPSQSRILTAKERRENLRVAAEEQDYVSLSVTKRINISQGPYPESRLVREEDELGEGDDEYADFTSAQERIALGKKARKIEASKRKDTMQEMIANAEDEDEETLEWEREQLRRGGHYSTTATTTTIEASFKQVYKAAPIPPATDVPTLDQAIERLAQSLASLSSSHASNTNAAASLAEDRDQVDVRETELRRMIANAESKRSWFVAFKEWVENVANFLDEKFPKLEKLEEEHLSILKERAEMIAARRNADGKDDLSVVFGSVPGPSTEADITDDLDSVVPKANSVVLGRERRAARVARRTRRHPAKPLSDTDTRDEGYSTDSSLPPSDALDYRSALKKIATDAKYLFFDVRAAEFKDPDRGVTKWFGEWRERDGDSYTGAWGGLGLVGAWEFWVRLEILGWNPFDGEKNLDEFAWYSSLYEYSRPHNGTGDTDESELGPDGDLVSAMISTAVVPRICKMLEAGAFDPYSGKDIRRMIDLAEQVEASVGTDNNKFQMLVNSVHFVFNGTTSDLETLLAPFVGFNRPHFDPEAIATRQRLLSRASKLLEIMARWWKYAGEKSAIGQLCTRLVCKYVLPIAETGWEVGGELKVRQMIASLPQELARSVTVPTLTALTY</sequence>
<dbReference type="GO" id="GO:0071008">
    <property type="term" value="C:U2-type post-mRNA release spliceosomal complex"/>
    <property type="evidence" value="ECO:0007669"/>
    <property type="project" value="InterPro"/>
</dbReference>
<dbReference type="InterPro" id="IPR028211">
    <property type="entry name" value="Ntr2"/>
</dbReference>
<evidence type="ECO:0000256" key="3">
    <source>
        <dbReference type="SAM" id="Coils"/>
    </source>
</evidence>
<evidence type="ECO:0000313" key="5">
    <source>
        <dbReference type="EMBL" id="KIK91590.1"/>
    </source>
</evidence>
<dbReference type="GO" id="GO:0000390">
    <property type="term" value="P:spliceosomal complex disassembly"/>
    <property type="evidence" value="ECO:0007669"/>
    <property type="project" value="InterPro"/>
</dbReference>
<evidence type="ECO:0008006" key="7">
    <source>
        <dbReference type="Google" id="ProtNLM"/>
    </source>
</evidence>
<dbReference type="HOGENOM" id="CLU_020074_0_0_1"/>
<dbReference type="InParanoid" id="A0A0D0E3G3"/>
<keyword evidence="2" id="KW-0539">Nucleus</keyword>
<comment type="subcellular location">
    <subcellularLocation>
        <location evidence="1">Nucleus</location>
    </subcellularLocation>
</comment>
<dbReference type="InterPro" id="IPR012890">
    <property type="entry name" value="GCFC2-like"/>
</dbReference>
<feature type="region of interest" description="Disordered" evidence="4">
    <location>
        <begin position="15"/>
        <end position="86"/>
    </location>
</feature>
<dbReference type="GO" id="GO:0003677">
    <property type="term" value="F:DNA binding"/>
    <property type="evidence" value="ECO:0007669"/>
    <property type="project" value="InterPro"/>
</dbReference>
<gene>
    <name evidence="5" type="ORF">PAXRUDRAFT_149172</name>
</gene>
<accession>A0A0D0E3G3</accession>
<dbReference type="PANTHER" id="PTHR12214">
    <property type="entry name" value="GC-RICH SEQUENCE DNA-BINDING FACTOR"/>
    <property type="match status" value="1"/>
</dbReference>
<reference evidence="6" key="2">
    <citation type="submission" date="2015-01" db="EMBL/GenBank/DDBJ databases">
        <title>Evolutionary Origins and Diversification of the Mycorrhizal Mutualists.</title>
        <authorList>
            <consortium name="DOE Joint Genome Institute"/>
            <consortium name="Mycorrhizal Genomics Consortium"/>
            <person name="Kohler A."/>
            <person name="Kuo A."/>
            <person name="Nagy L.G."/>
            <person name="Floudas D."/>
            <person name="Copeland A."/>
            <person name="Barry K.W."/>
            <person name="Cichocki N."/>
            <person name="Veneault-Fourrey C."/>
            <person name="LaButti K."/>
            <person name="Lindquist E.A."/>
            <person name="Lipzen A."/>
            <person name="Lundell T."/>
            <person name="Morin E."/>
            <person name="Murat C."/>
            <person name="Riley R."/>
            <person name="Ohm R."/>
            <person name="Sun H."/>
            <person name="Tunlid A."/>
            <person name="Henrissat B."/>
            <person name="Grigoriev I.V."/>
            <person name="Hibbett D.S."/>
            <person name="Martin F."/>
        </authorList>
    </citation>
    <scope>NUCLEOTIDE SEQUENCE [LARGE SCALE GENOMIC DNA]</scope>
    <source>
        <strain evidence="6">Ve08.2h10</strain>
    </source>
</reference>
<feature type="compositionally biased region" description="Basic residues" evidence="4">
    <location>
        <begin position="468"/>
        <end position="479"/>
    </location>
</feature>
<dbReference type="OrthoDB" id="429427at2759"/>
<feature type="region of interest" description="Disordered" evidence="4">
    <location>
        <begin position="467"/>
        <end position="499"/>
    </location>
</feature>
<evidence type="ECO:0000256" key="4">
    <source>
        <dbReference type="SAM" id="MobiDB-lite"/>
    </source>
</evidence>
<keyword evidence="6" id="KW-1185">Reference proteome</keyword>
<dbReference type="AlphaFoldDB" id="A0A0D0E3G3"/>
<proteinExistence type="predicted"/>
<keyword evidence="3" id="KW-0175">Coiled coil</keyword>
<dbReference type="EMBL" id="KN825370">
    <property type="protein sequence ID" value="KIK91590.1"/>
    <property type="molecule type" value="Genomic_DNA"/>
</dbReference>
<feature type="coiled-coil region" evidence="3">
    <location>
        <begin position="253"/>
        <end position="283"/>
    </location>
</feature>
<name>A0A0D0E3G3_9AGAM</name>
<reference evidence="5 6" key="1">
    <citation type="submission" date="2014-04" db="EMBL/GenBank/DDBJ databases">
        <authorList>
            <consortium name="DOE Joint Genome Institute"/>
            <person name="Kuo A."/>
            <person name="Kohler A."/>
            <person name="Jargeat P."/>
            <person name="Nagy L.G."/>
            <person name="Floudas D."/>
            <person name="Copeland A."/>
            <person name="Barry K.W."/>
            <person name="Cichocki N."/>
            <person name="Veneault-Fourrey C."/>
            <person name="LaButti K."/>
            <person name="Lindquist E.A."/>
            <person name="Lipzen A."/>
            <person name="Lundell T."/>
            <person name="Morin E."/>
            <person name="Murat C."/>
            <person name="Sun H."/>
            <person name="Tunlid A."/>
            <person name="Henrissat B."/>
            <person name="Grigoriev I.V."/>
            <person name="Hibbett D.S."/>
            <person name="Martin F."/>
            <person name="Nordberg H.P."/>
            <person name="Cantor M.N."/>
            <person name="Hua S.X."/>
        </authorList>
    </citation>
    <scope>NUCLEOTIDE SEQUENCE [LARGE SCALE GENOMIC DNA]</scope>
    <source>
        <strain evidence="5 6">Ve08.2h10</strain>
    </source>
</reference>
<evidence type="ECO:0000256" key="2">
    <source>
        <dbReference type="ARBA" id="ARBA00023242"/>
    </source>
</evidence>
<protein>
    <recommendedName>
        <fullName evidence="7">GCF C-terminal domain-containing protein</fullName>
    </recommendedName>
</protein>